<dbReference type="EMBL" id="JAGIZA010000001">
    <property type="protein sequence ID" value="MBP0491159.1"/>
    <property type="molecule type" value="Genomic_DNA"/>
</dbReference>
<feature type="domain" description="SGNH hydrolase-type esterase" evidence="2">
    <location>
        <begin position="79"/>
        <end position="226"/>
    </location>
</feature>
<dbReference type="AlphaFoldDB" id="A0A940S3P2"/>
<dbReference type="Proteomes" id="UP000677537">
    <property type="component" value="Unassembled WGS sequence"/>
</dbReference>
<dbReference type="GO" id="GO:0004622">
    <property type="term" value="F:phosphatidylcholine lysophospholipase activity"/>
    <property type="evidence" value="ECO:0007669"/>
    <property type="project" value="TreeGrafter"/>
</dbReference>
<evidence type="ECO:0000313" key="4">
    <source>
        <dbReference type="Proteomes" id="UP000677537"/>
    </source>
</evidence>
<reference evidence="3" key="1">
    <citation type="submission" date="2021-03" db="EMBL/GenBank/DDBJ databases">
        <authorList>
            <person name="So Y."/>
        </authorList>
    </citation>
    <scope>NUCLEOTIDE SEQUENCE</scope>
    <source>
        <strain evidence="3">SG15</strain>
    </source>
</reference>
<proteinExistence type="predicted"/>
<organism evidence="3 4">
    <name type="scientific">Roseomonas indoligenes</name>
    <dbReference type="NCBI Taxonomy" id="2820811"/>
    <lineage>
        <taxon>Bacteria</taxon>
        <taxon>Pseudomonadati</taxon>
        <taxon>Pseudomonadota</taxon>
        <taxon>Alphaproteobacteria</taxon>
        <taxon>Acetobacterales</taxon>
        <taxon>Roseomonadaceae</taxon>
        <taxon>Roseomonas</taxon>
    </lineage>
</organism>
<dbReference type="InterPro" id="IPR013830">
    <property type="entry name" value="SGNH_hydro"/>
</dbReference>
<protein>
    <recommendedName>
        <fullName evidence="2">SGNH hydrolase-type esterase domain-containing protein</fullName>
    </recommendedName>
</protein>
<evidence type="ECO:0000313" key="3">
    <source>
        <dbReference type="EMBL" id="MBP0491159.1"/>
    </source>
</evidence>
<keyword evidence="4" id="KW-1185">Reference proteome</keyword>
<feature type="chain" id="PRO_5036768374" description="SGNH hydrolase-type esterase domain-containing protein" evidence="1">
    <location>
        <begin position="27"/>
        <end position="238"/>
    </location>
</feature>
<sequence length="238" mass="25259">MMLRALLLLALQGPLALSAIASGAAAAPCGAAPTGTLASSPAPRADERGQRVTESRMAALPVNPAETLLVGDSIFDFWRSAAADLGQPVTNFGVGGDRTENVLDRIDRADFPRDAFRRVVLLIGTNNLGRDDACAILGGIAAIVERLHRRLPRAEVVVVSILPRGPGLRRRLEDIEAVNQTLVRDQAAMRIRFVDAFTPFVQACAGQEKCGLLPDRLHPGPDGYRLLGASIAAALDGR</sequence>
<evidence type="ECO:0000259" key="2">
    <source>
        <dbReference type="Pfam" id="PF13472"/>
    </source>
</evidence>
<dbReference type="RefSeq" id="WP_209369648.1">
    <property type="nucleotide sequence ID" value="NZ_JAGIZA010000001.1"/>
</dbReference>
<evidence type="ECO:0000256" key="1">
    <source>
        <dbReference type="SAM" id="SignalP"/>
    </source>
</evidence>
<gene>
    <name evidence="3" type="ORF">J5Y10_00035</name>
</gene>
<dbReference type="PANTHER" id="PTHR30383">
    <property type="entry name" value="THIOESTERASE 1/PROTEASE 1/LYSOPHOSPHOLIPASE L1"/>
    <property type="match status" value="1"/>
</dbReference>
<dbReference type="Gene3D" id="3.40.50.1110">
    <property type="entry name" value="SGNH hydrolase"/>
    <property type="match status" value="1"/>
</dbReference>
<keyword evidence="1" id="KW-0732">Signal</keyword>
<dbReference type="PANTHER" id="PTHR30383:SF5">
    <property type="entry name" value="SGNH HYDROLASE-TYPE ESTERASE DOMAIN-CONTAINING PROTEIN"/>
    <property type="match status" value="1"/>
</dbReference>
<dbReference type="InterPro" id="IPR051532">
    <property type="entry name" value="Ester_Hydrolysis_Enzymes"/>
</dbReference>
<comment type="caution">
    <text evidence="3">The sequence shown here is derived from an EMBL/GenBank/DDBJ whole genome shotgun (WGS) entry which is preliminary data.</text>
</comment>
<dbReference type="InterPro" id="IPR036514">
    <property type="entry name" value="SGNH_hydro_sf"/>
</dbReference>
<accession>A0A940S3P2</accession>
<name>A0A940S3P2_9PROT</name>
<dbReference type="Pfam" id="PF13472">
    <property type="entry name" value="Lipase_GDSL_2"/>
    <property type="match status" value="1"/>
</dbReference>
<feature type="signal peptide" evidence="1">
    <location>
        <begin position="1"/>
        <end position="26"/>
    </location>
</feature>
<dbReference type="SUPFAM" id="SSF52266">
    <property type="entry name" value="SGNH hydrolase"/>
    <property type="match status" value="1"/>
</dbReference>